<gene>
    <name evidence="1" type="ORF">MGAL_10B089752</name>
</gene>
<organism evidence="1 2">
    <name type="scientific">Mytilus galloprovincialis</name>
    <name type="common">Mediterranean mussel</name>
    <dbReference type="NCBI Taxonomy" id="29158"/>
    <lineage>
        <taxon>Eukaryota</taxon>
        <taxon>Metazoa</taxon>
        <taxon>Spiralia</taxon>
        <taxon>Lophotrochozoa</taxon>
        <taxon>Mollusca</taxon>
        <taxon>Bivalvia</taxon>
        <taxon>Autobranchia</taxon>
        <taxon>Pteriomorphia</taxon>
        <taxon>Mytilida</taxon>
        <taxon>Mytiloidea</taxon>
        <taxon>Mytilidae</taxon>
        <taxon>Mytilinae</taxon>
        <taxon>Mytilus</taxon>
    </lineage>
</organism>
<comment type="caution">
    <text evidence="1">The sequence shown here is derived from an EMBL/GenBank/DDBJ whole genome shotgun (WGS) entry which is preliminary data.</text>
</comment>
<dbReference type="AlphaFoldDB" id="A0A8B6EY91"/>
<sequence length="160" mass="18720">MLKARVTNTDTTTHIQVCITQSFDCLNALRTDGLINLHSYLEYETDESKDSVAGKVTDNVNWKHVLIGNFNYLRDNIDPMYLRNKLYDEDFLPRSSVKIRKSERRYIKSTLVMIAVAKKIRDKSSFIKFKDILRKYQYECCAVMLEKQPYAATDKKDCDD</sequence>
<proteinExistence type="predicted"/>
<evidence type="ECO:0000313" key="2">
    <source>
        <dbReference type="Proteomes" id="UP000596742"/>
    </source>
</evidence>
<protein>
    <submittedName>
        <fullName evidence="1">Uncharacterized protein</fullName>
    </submittedName>
</protein>
<reference evidence="1" key="1">
    <citation type="submission" date="2018-11" db="EMBL/GenBank/DDBJ databases">
        <authorList>
            <person name="Alioto T."/>
            <person name="Alioto T."/>
        </authorList>
    </citation>
    <scope>NUCLEOTIDE SEQUENCE</scope>
</reference>
<dbReference type="Proteomes" id="UP000596742">
    <property type="component" value="Unassembled WGS sequence"/>
</dbReference>
<accession>A0A8B6EY91</accession>
<keyword evidence="2" id="KW-1185">Reference proteome</keyword>
<dbReference type="EMBL" id="UYJE01005947">
    <property type="protein sequence ID" value="VDI41892.1"/>
    <property type="molecule type" value="Genomic_DNA"/>
</dbReference>
<evidence type="ECO:0000313" key="1">
    <source>
        <dbReference type="EMBL" id="VDI41892.1"/>
    </source>
</evidence>
<name>A0A8B6EY91_MYTGA</name>